<dbReference type="PIRSF" id="PIRSF000137">
    <property type="entry name" value="Alcohol_oxidase"/>
    <property type="match status" value="1"/>
</dbReference>
<dbReference type="AlphaFoldDB" id="A0ABD7M8Z3"/>
<keyword evidence="3" id="KW-0285">Flavoprotein</keyword>
<protein>
    <submittedName>
        <fullName evidence="7">Choline dehydrogenase</fullName>
    </submittedName>
</protein>
<dbReference type="PANTHER" id="PTHR11552">
    <property type="entry name" value="GLUCOSE-METHANOL-CHOLINE GMC OXIDOREDUCTASE"/>
    <property type="match status" value="1"/>
</dbReference>
<dbReference type="SUPFAM" id="SSF54373">
    <property type="entry name" value="FAD-linked reductases, C-terminal domain"/>
    <property type="match status" value="1"/>
</dbReference>
<evidence type="ECO:0000256" key="5">
    <source>
        <dbReference type="PIRSR" id="PIRSR000137-2"/>
    </source>
</evidence>
<dbReference type="Gene3D" id="3.50.50.60">
    <property type="entry name" value="FAD/NAD(P)-binding domain"/>
    <property type="match status" value="1"/>
</dbReference>
<sequence>MESPQTRHTDVLVIGAGSAGCVLTRRLLDAGRRVTLVEAGEHDVNPDIDDVSRLGFLWETDVDWNYRTTPQPELDGRRVHLPRGKVLGGSHALNAAIWVRGDRWDYDTWAGELGCAGWAWDDVAPYFRAIEAYPEGDPTTRGRDGLLDVSTDYPHHPIQQAMYDATVQEGVPENPDYNSGDVEGVGWMQLNVRDGKRFNTWRAYLKPVADHEGLTLVTGAQARRLVLDGARVTGAEFDRSGETLRIMADEVVLCAGALGSPEILLRSGIGPAGHLREVGVDVAHELPGVGRNLHDHLLVPVVGVTEREAPAPEVAVTQVHYFAKSDPALPVADTQPIYFSVPMYTNTAGDPMVGPETGFSLLAGIVRPLSRGSLTLSGPAPQDPVRVDIGAYTAPEDLKAMLYSLRQCRRIAAQPALAEDWGAMEIHPGPNVGDMDEELIAYIRNTTTTYHHQVGTCAMGVGEDAVVDPATLQVHGVEGLRVADASIMPQVTSGNTNAPSVMIGERAAAMITGVEPF</sequence>
<evidence type="ECO:0000256" key="3">
    <source>
        <dbReference type="ARBA" id="ARBA00022630"/>
    </source>
</evidence>
<gene>
    <name evidence="7" type="ORF">SAMN04487849_10924</name>
</gene>
<dbReference type="Gene3D" id="3.30.560.10">
    <property type="entry name" value="Glucose Oxidase, domain 3"/>
    <property type="match status" value="1"/>
</dbReference>
<reference evidence="7 8" key="1">
    <citation type="submission" date="2016-11" db="EMBL/GenBank/DDBJ databases">
        <authorList>
            <person name="Varghese N."/>
            <person name="Submissions S."/>
        </authorList>
    </citation>
    <scope>NUCLEOTIDE SEQUENCE [LARGE SCALE GENOMIC DNA]</scope>
    <source>
        <strain evidence="7 8">VTM4R57</strain>
    </source>
</reference>
<feature type="binding site" evidence="5">
    <location>
        <position position="450"/>
    </location>
    <ligand>
        <name>substrate</name>
    </ligand>
</feature>
<dbReference type="InterPro" id="IPR007867">
    <property type="entry name" value="GMC_OxRtase_C"/>
</dbReference>
<feature type="binding site" evidence="5">
    <location>
        <position position="86"/>
    </location>
    <ligand>
        <name>FAD</name>
        <dbReference type="ChEBI" id="CHEBI:57692"/>
    </ligand>
</feature>
<keyword evidence="4 5" id="KW-0274">FAD</keyword>
<dbReference type="InterPro" id="IPR012132">
    <property type="entry name" value="GMC_OxRdtase"/>
</dbReference>
<dbReference type="Proteomes" id="UP000184253">
    <property type="component" value="Unassembled WGS sequence"/>
</dbReference>
<evidence type="ECO:0000256" key="2">
    <source>
        <dbReference type="ARBA" id="ARBA00010790"/>
    </source>
</evidence>
<evidence type="ECO:0000313" key="7">
    <source>
        <dbReference type="EMBL" id="SHL71963.1"/>
    </source>
</evidence>
<feature type="domain" description="Glucose-methanol-choline oxidoreductase N-terminal" evidence="6">
    <location>
        <begin position="256"/>
        <end position="270"/>
    </location>
</feature>
<comment type="similarity">
    <text evidence="2">Belongs to the GMC oxidoreductase family.</text>
</comment>
<dbReference type="InterPro" id="IPR036188">
    <property type="entry name" value="FAD/NAD-bd_sf"/>
</dbReference>
<dbReference type="SUPFAM" id="SSF51905">
    <property type="entry name" value="FAD/NAD(P)-binding domain"/>
    <property type="match status" value="1"/>
</dbReference>
<evidence type="ECO:0000256" key="4">
    <source>
        <dbReference type="ARBA" id="ARBA00022827"/>
    </source>
</evidence>
<evidence type="ECO:0000256" key="1">
    <source>
        <dbReference type="ARBA" id="ARBA00001974"/>
    </source>
</evidence>
<dbReference type="PANTHER" id="PTHR11552:SF147">
    <property type="entry name" value="CHOLINE DEHYDROGENASE, MITOCHONDRIAL"/>
    <property type="match status" value="1"/>
</dbReference>
<name>A0ABD7M8Z3_MICLU</name>
<dbReference type="PROSITE" id="PS00624">
    <property type="entry name" value="GMC_OXRED_2"/>
    <property type="match status" value="1"/>
</dbReference>
<dbReference type="Pfam" id="PF05199">
    <property type="entry name" value="GMC_oxred_C"/>
    <property type="match status" value="1"/>
</dbReference>
<evidence type="ECO:0000259" key="6">
    <source>
        <dbReference type="PROSITE" id="PS00624"/>
    </source>
</evidence>
<organism evidence="7 8">
    <name type="scientific">Micrococcus luteus</name>
    <name type="common">Micrococcus lysodeikticus</name>
    <dbReference type="NCBI Taxonomy" id="1270"/>
    <lineage>
        <taxon>Bacteria</taxon>
        <taxon>Bacillati</taxon>
        <taxon>Actinomycetota</taxon>
        <taxon>Actinomycetes</taxon>
        <taxon>Micrococcales</taxon>
        <taxon>Micrococcaceae</taxon>
        <taxon>Micrococcus</taxon>
    </lineage>
</organism>
<comment type="cofactor">
    <cofactor evidence="1 5">
        <name>FAD</name>
        <dbReference type="ChEBI" id="CHEBI:57692"/>
    </cofactor>
</comment>
<accession>A0ABD7M8Z3</accession>
<proteinExistence type="inferred from homology"/>
<dbReference type="Pfam" id="PF00732">
    <property type="entry name" value="GMC_oxred_N"/>
    <property type="match status" value="1"/>
</dbReference>
<comment type="caution">
    <text evidence="7">The sequence shown here is derived from an EMBL/GenBank/DDBJ whole genome shotgun (WGS) entry which is preliminary data.</text>
</comment>
<dbReference type="InterPro" id="IPR000172">
    <property type="entry name" value="GMC_OxRdtase_N"/>
</dbReference>
<dbReference type="EMBL" id="FRCE01000009">
    <property type="protein sequence ID" value="SHL71963.1"/>
    <property type="molecule type" value="Genomic_DNA"/>
</dbReference>
<dbReference type="RefSeq" id="WP_256598148.1">
    <property type="nucleotide sequence ID" value="NZ_JABBWS010000021.1"/>
</dbReference>
<evidence type="ECO:0000313" key="8">
    <source>
        <dbReference type="Proteomes" id="UP000184253"/>
    </source>
</evidence>
<dbReference type="PROSITE" id="PS51257">
    <property type="entry name" value="PROKAR_LIPOPROTEIN"/>
    <property type="match status" value="1"/>
</dbReference>